<dbReference type="Gramene" id="Manes.02G143900.1.v8.1">
    <property type="protein sequence ID" value="Manes.02G143900.1.v8.1.CDS"/>
    <property type="gene ID" value="Manes.02G143900.v8.1"/>
</dbReference>
<evidence type="ECO:0000313" key="7">
    <source>
        <dbReference type="Proteomes" id="UP000091857"/>
    </source>
</evidence>
<comment type="subunit">
    <text evidence="3">Binds to multiple calmodulin (CaM) in the presence of Ca(2+) and CaM-like proteins.</text>
</comment>
<dbReference type="PANTHER" id="PTHR32295">
    <property type="entry name" value="IQ-DOMAIN 5-RELATED"/>
    <property type="match status" value="1"/>
</dbReference>
<dbReference type="PANTHER" id="PTHR32295:SF33">
    <property type="entry name" value="PROTEIN IQ-DOMAIN 21"/>
    <property type="match status" value="1"/>
</dbReference>
<feature type="compositionally biased region" description="Basic and acidic residues" evidence="4">
    <location>
        <begin position="28"/>
        <end position="41"/>
    </location>
</feature>
<dbReference type="SMART" id="SM00015">
    <property type="entry name" value="IQ"/>
    <property type="match status" value="2"/>
</dbReference>
<feature type="compositionally biased region" description="Polar residues" evidence="4">
    <location>
        <begin position="352"/>
        <end position="369"/>
    </location>
</feature>
<feature type="domain" description="DUF4005" evidence="5">
    <location>
        <begin position="345"/>
        <end position="399"/>
    </location>
</feature>
<accession>A0A2C9WDV3</accession>
<proteinExistence type="inferred from homology"/>
<dbReference type="EMBL" id="CM004388">
    <property type="protein sequence ID" value="OAY58026.1"/>
    <property type="molecule type" value="Genomic_DNA"/>
</dbReference>
<comment type="similarity">
    <text evidence="2">Belongs to the IQD family.</text>
</comment>
<feature type="region of interest" description="Disordered" evidence="4">
    <location>
        <begin position="183"/>
        <end position="212"/>
    </location>
</feature>
<comment type="caution">
    <text evidence="6">The sequence shown here is derived from an EMBL/GenBank/DDBJ whole genome shotgun (WGS) entry which is preliminary data.</text>
</comment>
<dbReference type="Pfam" id="PF13178">
    <property type="entry name" value="DUF4005"/>
    <property type="match status" value="1"/>
</dbReference>
<keyword evidence="7" id="KW-1185">Reference proteome</keyword>
<dbReference type="InterPro" id="IPR000048">
    <property type="entry name" value="IQ_motif_EF-hand-BS"/>
</dbReference>
<keyword evidence="1" id="KW-0112">Calmodulin-binding</keyword>
<dbReference type="STRING" id="3983.A0A2C9WDV3"/>
<evidence type="ECO:0000313" key="6">
    <source>
        <dbReference type="EMBL" id="OAY58026.1"/>
    </source>
</evidence>
<evidence type="ECO:0000256" key="2">
    <source>
        <dbReference type="ARBA" id="ARBA00024341"/>
    </source>
</evidence>
<dbReference type="Gene3D" id="1.20.5.190">
    <property type="match status" value="1"/>
</dbReference>
<reference evidence="7" key="1">
    <citation type="journal article" date="2016" name="Nat. Biotechnol.">
        <title>Sequencing wild and cultivated cassava and related species reveals extensive interspecific hybridization and genetic diversity.</title>
        <authorList>
            <person name="Bredeson J.V."/>
            <person name="Lyons J.B."/>
            <person name="Prochnik S.E."/>
            <person name="Wu G.A."/>
            <person name="Ha C.M."/>
            <person name="Edsinger-Gonzales E."/>
            <person name="Grimwood J."/>
            <person name="Schmutz J."/>
            <person name="Rabbi I.Y."/>
            <person name="Egesi C."/>
            <person name="Nauluvula P."/>
            <person name="Lebot V."/>
            <person name="Ndunguru J."/>
            <person name="Mkamilo G."/>
            <person name="Bart R.S."/>
            <person name="Setter T.L."/>
            <person name="Gleadow R.M."/>
            <person name="Kulakow P."/>
            <person name="Ferguson M.E."/>
            <person name="Rounsley S."/>
            <person name="Rokhsar D.S."/>
        </authorList>
    </citation>
    <scope>NUCLEOTIDE SEQUENCE [LARGE SCALE GENOMIC DNA]</scope>
    <source>
        <strain evidence="7">cv. AM560-2</strain>
    </source>
</reference>
<sequence length="464" mass="51678">MGKKGGGWFSSVKKVFKSSSNHKKLPEKKKDNAEKWQHEAPEVVSFEHFPSPDATNEGSTASSPVTEDRNHAIAVAVATAAAAEAAVAAAQAAAKVVRLAGYGRHSKEERAATLIQSYYRGYLARRALRALKGLVRLQALVRGHNVRKQAQMTMRCMQALVRVQARARARKLQLAHEKLEKKVEEEEELEGRRRSVDGVNYPRSPLQSYRTEGWDNGHQSYERIKESTSRKQDAVVKRERALAYAYAYQQQQQHQLMQSDPNGKKRVFYANEREKMQWDWNWLERWMSSQPYHARYLGPNEASYVPLTTTTTTTDDMSEKTLEMDGVAPPGMGNVNDGLADTSPYPSKHQRQSSLSTHVPSYMASTQSAKAKLRGQGMVKQRGSYVPQWNSSTRKGSIGGSGCDSSSSGGGTAGYQAPRSPNPKGNGMRPQSRRIAGYSPDSYGGGEDWRLSPIDGHAWRHDFS</sequence>
<dbReference type="PROSITE" id="PS50096">
    <property type="entry name" value="IQ"/>
    <property type="match status" value="2"/>
</dbReference>
<feature type="compositionally biased region" description="Basic and acidic residues" evidence="4">
    <location>
        <begin position="183"/>
        <end position="196"/>
    </location>
</feature>
<feature type="region of interest" description="Disordered" evidence="4">
    <location>
        <begin position="327"/>
        <end position="464"/>
    </location>
</feature>
<evidence type="ECO:0000256" key="1">
    <source>
        <dbReference type="ARBA" id="ARBA00022860"/>
    </source>
</evidence>
<feature type="compositionally biased region" description="Basic residues" evidence="4">
    <location>
        <begin position="18"/>
        <end position="27"/>
    </location>
</feature>
<dbReference type="OrthoDB" id="1915057at2759"/>
<organism evidence="6 7">
    <name type="scientific">Manihot esculenta</name>
    <name type="common">Cassava</name>
    <name type="synonym">Jatropha manihot</name>
    <dbReference type="NCBI Taxonomy" id="3983"/>
    <lineage>
        <taxon>Eukaryota</taxon>
        <taxon>Viridiplantae</taxon>
        <taxon>Streptophyta</taxon>
        <taxon>Embryophyta</taxon>
        <taxon>Tracheophyta</taxon>
        <taxon>Spermatophyta</taxon>
        <taxon>Magnoliopsida</taxon>
        <taxon>eudicotyledons</taxon>
        <taxon>Gunneridae</taxon>
        <taxon>Pentapetalae</taxon>
        <taxon>rosids</taxon>
        <taxon>fabids</taxon>
        <taxon>Malpighiales</taxon>
        <taxon>Euphorbiaceae</taxon>
        <taxon>Crotonoideae</taxon>
        <taxon>Manihoteae</taxon>
        <taxon>Manihot</taxon>
    </lineage>
</organism>
<dbReference type="AlphaFoldDB" id="A0A2C9WDV3"/>
<feature type="compositionally biased region" description="Polar residues" evidence="4">
    <location>
        <begin position="53"/>
        <end position="65"/>
    </location>
</feature>
<name>A0A2C9WDV3_MANES</name>
<gene>
    <name evidence="6" type="ORF">MANES_02G143900v8</name>
</gene>
<feature type="region of interest" description="Disordered" evidence="4">
    <location>
        <begin position="18"/>
        <end position="66"/>
    </location>
</feature>
<evidence type="ECO:0000256" key="4">
    <source>
        <dbReference type="SAM" id="MobiDB-lite"/>
    </source>
</evidence>
<dbReference type="CDD" id="cd23767">
    <property type="entry name" value="IQCD"/>
    <property type="match status" value="1"/>
</dbReference>
<feature type="compositionally biased region" description="Gly residues" evidence="4">
    <location>
        <begin position="397"/>
        <end position="413"/>
    </location>
</feature>
<dbReference type="GO" id="GO:0005516">
    <property type="term" value="F:calmodulin binding"/>
    <property type="evidence" value="ECO:0007669"/>
    <property type="project" value="UniProtKB-KW"/>
</dbReference>
<dbReference type="Pfam" id="PF00612">
    <property type="entry name" value="IQ"/>
    <property type="match status" value="2"/>
</dbReference>
<protein>
    <recommendedName>
        <fullName evidence="5">DUF4005 domain-containing protein</fullName>
    </recommendedName>
</protein>
<evidence type="ECO:0000256" key="3">
    <source>
        <dbReference type="ARBA" id="ARBA00024378"/>
    </source>
</evidence>
<dbReference type="InterPro" id="IPR025064">
    <property type="entry name" value="DUF4005"/>
</dbReference>
<dbReference type="Proteomes" id="UP000091857">
    <property type="component" value="Chromosome 2"/>
</dbReference>
<evidence type="ECO:0000259" key="5">
    <source>
        <dbReference type="Pfam" id="PF13178"/>
    </source>
</evidence>